<dbReference type="InterPro" id="IPR014729">
    <property type="entry name" value="Rossmann-like_a/b/a_fold"/>
</dbReference>
<evidence type="ECO:0000256" key="10">
    <source>
        <dbReference type="HAMAP-Rule" id="MF_01697"/>
    </source>
</evidence>
<evidence type="ECO:0000256" key="8">
    <source>
        <dbReference type="ARBA" id="ARBA00022840"/>
    </source>
</evidence>
<name>A0ABQ6VGW6_9CORY</name>
<dbReference type="NCBIfam" id="TIGR03447">
    <property type="entry name" value="mycothiol_MshC"/>
    <property type="match status" value="1"/>
</dbReference>
<evidence type="ECO:0000256" key="2">
    <source>
        <dbReference type="ARBA" id="ARBA00007723"/>
    </source>
</evidence>
<evidence type="ECO:0000313" key="12">
    <source>
        <dbReference type="EMBL" id="KAB3523505.1"/>
    </source>
</evidence>
<feature type="short sequence motif" description="'HIGH' region" evidence="10">
    <location>
        <begin position="49"/>
        <end position="59"/>
    </location>
</feature>
<evidence type="ECO:0000256" key="1">
    <source>
        <dbReference type="ARBA" id="ARBA00003679"/>
    </source>
</evidence>
<keyword evidence="7 10" id="KW-0862">Zinc</keyword>
<dbReference type="InterPro" id="IPR032678">
    <property type="entry name" value="tRNA-synt_1_cat_dom"/>
</dbReference>
<dbReference type="InterPro" id="IPR024909">
    <property type="entry name" value="Cys-tRNA/MSH_ligase"/>
</dbReference>
<sequence length="440" mass="48326">MHSWPIPDVPVLPDPAPELRLYDTADDAVKPVDVSGGDSGEVGMYVCGITPYDSTHLGHAATYLAFDLVHRYLTTAGHSVHYVQNITDVDDPLFERAERDGVDWRDLGTDQINLFRSDMEALQVIPPRDYVGAMESIDEVVEMTQKLLDAGAAYQLTEDEYPDIYADRHFTQQFGYESRYDQATMEQFFAERGGDPDRPGKKDPLDALLWRAHREGEPQWDAPFGAGRPGWHVECSAIATRRLGTPFAIQGGGNDLRFPHHEFSAAHAEAATGEERMAGHYVHTGMIALDGTKMSKSLGNLVFVHKLTEAGHEPSAIRLGVFAGHYRDNRDWSDAILAAAEERLARWRGAVNAVRGAGVSEQALADSRSLIADVRACLSDDLNTPAALDRIDQWAELCLQDAGQHGDRTPQTKQAEPAEQAAELATSVRTGLNALLGLSL</sequence>
<feature type="binding site" evidence="10">
    <location>
        <begin position="47"/>
        <end position="50"/>
    </location>
    <ligand>
        <name>L-cysteinyl-5'-AMP</name>
        <dbReference type="ChEBI" id="CHEBI:144924"/>
    </ligand>
</feature>
<dbReference type="SUPFAM" id="SSF52374">
    <property type="entry name" value="Nucleotidylyl transferase"/>
    <property type="match status" value="1"/>
</dbReference>
<comment type="subunit">
    <text evidence="3 10">Monomer.</text>
</comment>
<dbReference type="CDD" id="cd00672">
    <property type="entry name" value="CysRS_core"/>
    <property type="match status" value="1"/>
</dbReference>
<dbReference type="InterPro" id="IPR017812">
    <property type="entry name" value="Mycothiol_ligase_MshC"/>
</dbReference>
<dbReference type="EC" id="6.3.1.13" evidence="10"/>
<dbReference type="Gene3D" id="3.40.50.620">
    <property type="entry name" value="HUPs"/>
    <property type="match status" value="1"/>
</dbReference>
<dbReference type="HAMAP" id="MF_01697">
    <property type="entry name" value="MshC"/>
    <property type="match status" value="1"/>
</dbReference>
<organism evidence="12 13">
    <name type="scientific">Corynebacterium zhongnanshanii</name>
    <dbReference type="NCBI Taxonomy" id="2768834"/>
    <lineage>
        <taxon>Bacteria</taxon>
        <taxon>Bacillati</taxon>
        <taxon>Actinomycetota</taxon>
        <taxon>Actinomycetes</taxon>
        <taxon>Mycobacteriales</taxon>
        <taxon>Corynebacteriaceae</taxon>
        <taxon>Corynebacterium</taxon>
    </lineage>
</organism>
<feature type="binding site" evidence="10">
    <location>
        <position position="260"/>
    </location>
    <ligand>
        <name>Zn(2+)</name>
        <dbReference type="ChEBI" id="CHEBI:29105"/>
    </ligand>
</feature>
<feature type="short sequence motif" description="'ERGGDP' region" evidence="10">
    <location>
        <begin position="191"/>
        <end position="196"/>
    </location>
</feature>
<feature type="binding site" evidence="10">
    <location>
        <begin position="253"/>
        <end position="255"/>
    </location>
    <ligand>
        <name>L-cysteinyl-5'-AMP</name>
        <dbReference type="ChEBI" id="CHEBI:144924"/>
    </ligand>
</feature>
<evidence type="ECO:0000256" key="3">
    <source>
        <dbReference type="ARBA" id="ARBA00011245"/>
    </source>
</evidence>
<feature type="binding site" evidence="10">
    <location>
        <position position="235"/>
    </location>
    <ligand>
        <name>Zn(2+)</name>
        <dbReference type="ChEBI" id="CHEBI:29105"/>
    </ligand>
</feature>
<keyword evidence="13" id="KW-1185">Reference proteome</keyword>
<evidence type="ECO:0000256" key="9">
    <source>
        <dbReference type="ARBA" id="ARBA00048350"/>
    </source>
</evidence>
<reference evidence="12 13" key="1">
    <citation type="submission" date="2019-10" db="EMBL/GenBank/DDBJ databases">
        <title>Corynebacterium sp novel species isolated from the respiratory tract of Marmot.</title>
        <authorList>
            <person name="Zhang G."/>
        </authorList>
    </citation>
    <scope>NUCLEOTIDE SEQUENCE [LARGE SCALE GENOMIC DNA]</scope>
    <source>
        <strain evidence="12 13">336</strain>
    </source>
</reference>
<dbReference type="EMBL" id="WBZJ01000001">
    <property type="protein sequence ID" value="KAB3523505.1"/>
    <property type="molecule type" value="Genomic_DNA"/>
</dbReference>
<evidence type="ECO:0000259" key="11">
    <source>
        <dbReference type="Pfam" id="PF01406"/>
    </source>
</evidence>
<evidence type="ECO:0000313" key="13">
    <source>
        <dbReference type="Proteomes" id="UP000436181"/>
    </source>
</evidence>
<feature type="short sequence motif" description="'KMSKS' region" evidence="10">
    <location>
        <begin position="293"/>
        <end position="297"/>
    </location>
</feature>
<evidence type="ECO:0000256" key="7">
    <source>
        <dbReference type="ARBA" id="ARBA00022833"/>
    </source>
</evidence>
<dbReference type="RefSeq" id="WP_151844169.1">
    <property type="nucleotide sequence ID" value="NZ_WBZJ01000001.1"/>
</dbReference>
<keyword evidence="8 10" id="KW-0067">ATP-binding</keyword>
<feature type="domain" description="tRNA synthetases class I catalytic" evidence="11">
    <location>
        <begin position="39"/>
        <end position="340"/>
    </location>
</feature>
<keyword evidence="4 10" id="KW-0436">Ligase</keyword>
<feature type="binding site" evidence="10">
    <location>
        <begin position="85"/>
        <end position="87"/>
    </location>
    <ligand>
        <name>L-cysteinyl-5'-AMP</name>
        <dbReference type="ChEBI" id="CHEBI:144924"/>
    </ligand>
</feature>
<dbReference type="PANTHER" id="PTHR10890">
    <property type="entry name" value="CYSTEINYL-TRNA SYNTHETASE"/>
    <property type="match status" value="1"/>
</dbReference>
<comment type="function">
    <text evidence="1 10">Catalyzes the ATP-dependent condensation of GlcN-Ins and L-cysteine to form L-Cys-GlcN-Ins.</text>
</comment>
<dbReference type="Gene3D" id="1.20.120.640">
    <property type="entry name" value="Anticodon-binding domain of a subclass of class I aminoacyl-tRNA synthetases"/>
    <property type="match status" value="1"/>
</dbReference>
<comment type="catalytic activity">
    <reaction evidence="9 10">
        <text>1D-myo-inositol 2-amino-2-deoxy-alpha-D-glucopyranoside + L-cysteine + ATP = 1D-myo-inositol 2-(L-cysteinylamino)-2-deoxy-alpha-D-glucopyranoside + AMP + diphosphate + H(+)</text>
        <dbReference type="Rhea" id="RHEA:26176"/>
        <dbReference type="ChEBI" id="CHEBI:15378"/>
        <dbReference type="ChEBI" id="CHEBI:30616"/>
        <dbReference type="ChEBI" id="CHEBI:33019"/>
        <dbReference type="ChEBI" id="CHEBI:35235"/>
        <dbReference type="ChEBI" id="CHEBI:58886"/>
        <dbReference type="ChEBI" id="CHEBI:58887"/>
        <dbReference type="ChEBI" id="CHEBI:456215"/>
        <dbReference type="EC" id="6.3.1.13"/>
    </reaction>
</comment>
<feature type="binding site" evidence="10">
    <location>
        <position position="231"/>
    </location>
    <ligand>
        <name>L-cysteinyl-5'-AMP</name>
        <dbReference type="ChEBI" id="CHEBI:144924"/>
    </ligand>
</feature>
<keyword evidence="5 10" id="KW-0479">Metal-binding</keyword>
<keyword evidence="6 10" id="KW-0547">Nucleotide-binding</keyword>
<dbReference type="PRINTS" id="PR00983">
    <property type="entry name" value="TRNASYNTHCYS"/>
</dbReference>
<comment type="caution">
    <text evidence="12">The sequence shown here is derived from an EMBL/GenBank/DDBJ whole genome shotgun (WGS) entry which is preliminary data.</text>
</comment>
<dbReference type="GO" id="GO:0035446">
    <property type="term" value="F:cysteine-glucosaminylinositol ligase activity"/>
    <property type="evidence" value="ECO:0007669"/>
    <property type="project" value="UniProtKB-EC"/>
</dbReference>
<evidence type="ECO:0000256" key="5">
    <source>
        <dbReference type="ARBA" id="ARBA00022723"/>
    </source>
</evidence>
<evidence type="ECO:0000256" key="4">
    <source>
        <dbReference type="ARBA" id="ARBA00022598"/>
    </source>
</evidence>
<accession>A0ABQ6VGW6</accession>
<dbReference type="Proteomes" id="UP000436181">
    <property type="component" value="Unassembled WGS sequence"/>
</dbReference>
<gene>
    <name evidence="10 12" type="primary">mshC</name>
    <name evidence="12" type="ORF">F8377_05175</name>
</gene>
<protein>
    <recommendedName>
        <fullName evidence="10">L-cysteine:1D-myo-inositol 2-amino-2-deoxy-alpha-D-glucopyranoside ligase</fullName>
        <shortName evidence="10">L-Cys:GlcN-Ins ligase</shortName>
        <ecNumber evidence="10">6.3.1.13</ecNumber>
    </recommendedName>
    <alternativeName>
        <fullName evidence="10">Mycothiol ligase</fullName>
        <shortName evidence="10">MSH ligase</shortName>
    </alternativeName>
</protein>
<feature type="binding site" evidence="10">
    <location>
        <position position="47"/>
    </location>
    <ligand>
        <name>Zn(2+)</name>
        <dbReference type="ChEBI" id="CHEBI:29105"/>
    </ligand>
</feature>
<feature type="binding site" evidence="10">
    <location>
        <position position="287"/>
    </location>
    <ligand>
        <name>L-cysteinyl-5'-AMP</name>
        <dbReference type="ChEBI" id="CHEBI:144924"/>
    </ligand>
</feature>
<proteinExistence type="inferred from homology"/>
<feature type="binding site" evidence="10">
    <location>
        <position position="62"/>
    </location>
    <ligand>
        <name>L-cysteinyl-5'-AMP</name>
        <dbReference type="ChEBI" id="CHEBI:144924"/>
    </ligand>
</feature>
<dbReference type="Pfam" id="PF01406">
    <property type="entry name" value="tRNA-synt_1e"/>
    <property type="match status" value="1"/>
</dbReference>
<comment type="cofactor">
    <cofactor evidence="10">
        <name>Zn(2+)</name>
        <dbReference type="ChEBI" id="CHEBI:29105"/>
    </cofactor>
    <text evidence="10">Binds 1 zinc ion per subunit.</text>
</comment>
<comment type="similarity">
    <text evidence="2 10">Belongs to the class-I aminoacyl-tRNA synthetase family. MshC subfamily.</text>
</comment>
<dbReference type="PANTHER" id="PTHR10890:SF3">
    <property type="entry name" value="CYSTEINE--TRNA LIGASE, CYTOPLASMIC"/>
    <property type="match status" value="1"/>
</dbReference>
<evidence type="ECO:0000256" key="6">
    <source>
        <dbReference type="ARBA" id="ARBA00022741"/>
    </source>
</evidence>